<dbReference type="GO" id="GO:0017148">
    <property type="term" value="P:negative regulation of translation"/>
    <property type="evidence" value="ECO:0007669"/>
    <property type="project" value="TreeGrafter"/>
</dbReference>
<proteinExistence type="inferred from homology"/>
<dbReference type="InterPro" id="IPR036899">
    <property type="entry name" value="Ribosomal_uL13_sf"/>
</dbReference>
<keyword evidence="3 6" id="KW-0689">Ribosomal protein</keyword>
<dbReference type="InterPro" id="IPR005823">
    <property type="entry name" value="Ribosomal_uL13_bac-type"/>
</dbReference>
<name>A0A0S4M0W9_9BURK</name>
<comment type="subunit">
    <text evidence="2 6">Part of the 50S ribosomal subunit.</text>
</comment>
<comment type="function">
    <text evidence="6">This protein is one of the early assembly proteins of the 50S ribosomal subunit, although it is not seen to bind rRNA by itself. It is important during the early stages of 50S assembly.</text>
</comment>
<dbReference type="HAMAP" id="MF_01366">
    <property type="entry name" value="Ribosomal_uL13"/>
    <property type="match status" value="1"/>
</dbReference>
<dbReference type="CDD" id="cd00392">
    <property type="entry name" value="Ribosomal_L13"/>
    <property type="match status" value="1"/>
</dbReference>
<evidence type="ECO:0000256" key="5">
    <source>
        <dbReference type="ARBA" id="ARBA00035201"/>
    </source>
</evidence>
<dbReference type="NCBIfam" id="TIGR01066">
    <property type="entry name" value="rplM_bact"/>
    <property type="match status" value="1"/>
</dbReference>
<dbReference type="STRING" id="1561003.Ark11_0594"/>
<evidence type="ECO:0000256" key="6">
    <source>
        <dbReference type="HAMAP-Rule" id="MF_01366"/>
    </source>
</evidence>
<evidence type="ECO:0000256" key="1">
    <source>
        <dbReference type="ARBA" id="ARBA00006227"/>
    </source>
</evidence>
<dbReference type="Pfam" id="PF00572">
    <property type="entry name" value="Ribosomal_L13"/>
    <property type="match status" value="1"/>
</dbReference>
<dbReference type="RefSeq" id="WP_092342859.1">
    <property type="nucleotide sequence ID" value="NZ_FLSL01000096.1"/>
</dbReference>
<dbReference type="GO" id="GO:0022625">
    <property type="term" value="C:cytosolic large ribosomal subunit"/>
    <property type="evidence" value="ECO:0007669"/>
    <property type="project" value="TreeGrafter"/>
</dbReference>
<evidence type="ECO:0000313" key="7">
    <source>
        <dbReference type="EMBL" id="CUT17431.1"/>
    </source>
</evidence>
<evidence type="ECO:0000256" key="3">
    <source>
        <dbReference type="ARBA" id="ARBA00022980"/>
    </source>
</evidence>
<dbReference type="EMBL" id="LN906597">
    <property type="protein sequence ID" value="CUT17431.1"/>
    <property type="molecule type" value="Genomic_DNA"/>
</dbReference>
<dbReference type="FunFam" id="3.90.1180.10:FF:000001">
    <property type="entry name" value="50S ribosomal protein L13"/>
    <property type="match status" value="1"/>
</dbReference>
<dbReference type="OrthoDB" id="9801330at2"/>
<dbReference type="Gene3D" id="3.90.1180.10">
    <property type="entry name" value="Ribosomal protein L13"/>
    <property type="match status" value="1"/>
</dbReference>
<organism evidence="7 8">
    <name type="scientific">Candidatus Ichthyocystis hellenicum</name>
    <dbReference type="NCBI Taxonomy" id="1561003"/>
    <lineage>
        <taxon>Bacteria</taxon>
        <taxon>Pseudomonadati</taxon>
        <taxon>Pseudomonadota</taxon>
        <taxon>Betaproteobacteria</taxon>
        <taxon>Burkholderiales</taxon>
        <taxon>Candidatus Ichthyocystis</taxon>
    </lineage>
</organism>
<evidence type="ECO:0000256" key="2">
    <source>
        <dbReference type="ARBA" id="ARBA00011838"/>
    </source>
</evidence>
<dbReference type="SUPFAM" id="SSF52161">
    <property type="entry name" value="Ribosomal protein L13"/>
    <property type="match status" value="1"/>
</dbReference>
<keyword evidence="8" id="KW-1185">Reference proteome</keyword>
<gene>
    <name evidence="6 7" type="primary">rplM</name>
    <name evidence="7" type="ORF">Ark11_0594</name>
</gene>
<dbReference type="InterPro" id="IPR005822">
    <property type="entry name" value="Ribosomal_uL13"/>
</dbReference>
<accession>A0A0S4M0W9</accession>
<dbReference type="GO" id="GO:0003729">
    <property type="term" value="F:mRNA binding"/>
    <property type="evidence" value="ECO:0007669"/>
    <property type="project" value="UniProtKB-ARBA"/>
</dbReference>
<dbReference type="PATRIC" id="fig|1561003.3.peg.599"/>
<evidence type="ECO:0000313" key="8">
    <source>
        <dbReference type="Proteomes" id="UP000198651"/>
    </source>
</evidence>
<dbReference type="GO" id="GO:0003735">
    <property type="term" value="F:structural constituent of ribosome"/>
    <property type="evidence" value="ECO:0007669"/>
    <property type="project" value="InterPro"/>
</dbReference>
<keyword evidence="4 6" id="KW-0687">Ribonucleoprotein</keyword>
<dbReference type="PANTHER" id="PTHR11545:SF2">
    <property type="entry name" value="LARGE RIBOSOMAL SUBUNIT PROTEIN UL13M"/>
    <property type="match status" value="1"/>
</dbReference>
<comment type="similarity">
    <text evidence="1 6">Belongs to the universal ribosomal protein uL13 family.</text>
</comment>
<dbReference type="PANTHER" id="PTHR11545">
    <property type="entry name" value="RIBOSOMAL PROTEIN L13"/>
    <property type="match status" value="1"/>
</dbReference>
<sequence>MKTCSAKLSEIKRRWILIDASGKVLGRLASDCAGILRGKNRVEYTPHIDTGDFLVIVNASKIILTGNKMSQKKYYRHSGYPGGLYERTFSEMVDKDASKVIFLAIRGMLPKGPLGRDMLRKCKIYNGCDHPHAAQQPQPL</sequence>
<dbReference type="AlphaFoldDB" id="A0A0S4M0W9"/>
<dbReference type="PIRSF" id="PIRSF002181">
    <property type="entry name" value="Ribosomal_L13"/>
    <property type="match status" value="1"/>
</dbReference>
<dbReference type="GO" id="GO:0006412">
    <property type="term" value="P:translation"/>
    <property type="evidence" value="ECO:0007669"/>
    <property type="project" value="UniProtKB-UniRule"/>
</dbReference>
<evidence type="ECO:0000256" key="4">
    <source>
        <dbReference type="ARBA" id="ARBA00023274"/>
    </source>
</evidence>
<protein>
    <recommendedName>
        <fullName evidence="5 6">Large ribosomal subunit protein uL13</fullName>
    </recommendedName>
</protein>
<dbReference type="Proteomes" id="UP000198651">
    <property type="component" value="Chromosome I"/>
</dbReference>
<reference evidence="8" key="1">
    <citation type="submission" date="2015-11" db="EMBL/GenBank/DDBJ databases">
        <authorList>
            <person name="Seth-Smith H.M.B."/>
        </authorList>
    </citation>
    <scope>NUCLEOTIDE SEQUENCE [LARGE SCALE GENOMIC DNA]</scope>
    <source>
        <strain evidence="8">2013Ark11</strain>
    </source>
</reference>